<keyword evidence="2" id="KW-0732">Signal</keyword>
<dbReference type="Proteomes" id="UP001597286">
    <property type="component" value="Unassembled WGS sequence"/>
</dbReference>
<proteinExistence type="predicted"/>
<comment type="caution">
    <text evidence="3">The sequence shown here is derived from an EMBL/GenBank/DDBJ whole genome shotgun (WGS) entry which is preliminary data.</text>
</comment>
<evidence type="ECO:0000313" key="4">
    <source>
        <dbReference type="Proteomes" id="UP001597286"/>
    </source>
</evidence>
<evidence type="ECO:0000256" key="2">
    <source>
        <dbReference type="SAM" id="SignalP"/>
    </source>
</evidence>
<protein>
    <recommendedName>
        <fullName evidence="5">Lipoprotein</fullName>
    </recommendedName>
</protein>
<feature type="signal peptide" evidence="2">
    <location>
        <begin position="1"/>
        <end position="22"/>
    </location>
</feature>
<feature type="chain" id="PRO_5046243854" description="Lipoprotein" evidence="2">
    <location>
        <begin position="23"/>
        <end position="306"/>
    </location>
</feature>
<organism evidence="3 4">
    <name type="scientific">Rhodococcus gannanensis</name>
    <dbReference type="NCBI Taxonomy" id="1960308"/>
    <lineage>
        <taxon>Bacteria</taxon>
        <taxon>Bacillati</taxon>
        <taxon>Actinomycetota</taxon>
        <taxon>Actinomycetes</taxon>
        <taxon>Mycobacteriales</taxon>
        <taxon>Nocardiaceae</taxon>
        <taxon>Rhodococcus</taxon>
    </lineage>
</organism>
<feature type="region of interest" description="Disordered" evidence="1">
    <location>
        <begin position="281"/>
        <end position="306"/>
    </location>
</feature>
<sequence>MSVFSKRVAQVAAVLTAVALTAACSNDDGASSAAPETTKETTVPISAITTSVVDPGAEPRSRVTFAPPPGIPQQVVMTSRSDIFQQIADQPQQDLSTPELTMPLTAVASAPDPALSVDLTLGAMTSPDSRLQDSLASSEGSKAGLSVQPNGAITALRITPAADSEDIARSAIEQAFYQAVYRGVAFPDAEIGVGAVWTMQQQVMSGMALRQVTTATLRAQDGNRLTIDLSITQEPEARVWNLPADAGTLNIDTFVMTGTGTLVVDLGAPLPVDGSVTVHGEQTYSDPNSTTKLRQATTNTVRWSGQ</sequence>
<name>A0ABW4P3F2_9NOCA</name>
<dbReference type="EMBL" id="JBHUFB010000010">
    <property type="protein sequence ID" value="MFD1813022.1"/>
    <property type="molecule type" value="Genomic_DNA"/>
</dbReference>
<evidence type="ECO:0000313" key="3">
    <source>
        <dbReference type="EMBL" id="MFD1813022.1"/>
    </source>
</evidence>
<reference evidence="4" key="1">
    <citation type="journal article" date="2019" name="Int. J. Syst. Evol. Microbiol.">
        <title>The Global Catalogue of Microorganisms (GCM) 10K type strain sequencing project: providing services to taxonomists for standard genome sequencing and annotation.</title>
        <authorList>
            <consortium name="The Broad Institute Genomics Platform"/>
            <consortium name="The Broad Institute Genome Sequencing Center for Infectious Disease"/>
            <person name="Wu L."/>
            <person name="Ma J."/>
        </authorList>
    </citation>
    <scope>NUCLEOTIDE SEQUENCE [LARGE SCALE GENOMIC DNA]</scope>
    <source>
        <strain evidence="4">DT72</strain>
    </source>
</reference>
<accession>A0ABW4P3F2</accession>
<gene>
    <name evidence="3" type="ORF">ACFSJG_12405</name>
</gene>
<keyword evidence="4" id="KW-1185">Reference proteome</keyword>
<evidence type="ECO:0008006" key="5">
    <source>
        <dbReference type="Google" id="ProtNLM"/>
    </source>
</evidence>
<dbReference type="PROSITE" id="PS51257">
    <property type="entry name" value="PROKAR_LIPOPROTEIN"/>
    <property type="match status" value="1"/>
</dbReference>
<evidence type="ECO:0000256" key="1">
    <source>
        <dbReference type="SAM" id="MobiDB-lite"/>
    </source>
</evidence>
<dbReference type="RefSeq" id="WP_378485527.1">
    <property type="nucleotide sequence ID" value="NZ_JBHUFB010000010.1"/>
</dbReference>